<feature type="transmembrane region" description="Helical" evidence="8">
    <location>
        <begin position="79"/>
        <end position="100"/>
    </location>
</feature>
<evidence type="ECO:0000256" key="2">
    <source>
        <dbReference type="ARBA" id="ARBA00022475"/>
    </source>
</evidence>
<dbReference type="InterPro" id="IPR050297">
    <property type="entry name" value="LipidA_mod_glycosyltrf_83"/>
</dbReference>
<keyword evidence="3" id="KW-0328">Glycosyltransferase</keyword>
<evidence type="ECO:0000313" key="10">
    <source>
        <dbReference type="Proteomes" id="UP000554342"/>
    </source>
</evidence>
<evidence type="ECO:0000256" key="4">
    <source>
        <dbReference type="ARBA" id="ARBA00022679"/>
    </source>
</evidence>
<dbReference type="RefSeq" id="WP_184002999.1">
    <property type="nucleotide sequence ID" value="NZ_BAABIF010000013.1"/>
</dbReference>
<accession>A0A840YYW4</accession>
<dbReference type="PANTHER" id="PTHR33908:SF11">
    <property type="entry name" value="MEMBRANE PROTEIN"/>
    <property type="match status" value="1"/>
</dbReference>
<sequence length="480" mass="51202">MPTLSRKPSVAFGVEASISPVTRSVLSVLYAALTLYAAFSAPALIGEYGFSHPAWLLLGIWLGALALAIPIARHAPSRLGIALLGTLCVALRLDPLFHAWNALPGGDARLYPEIARHLLDGRGFYVYEPVIGMRMVAFYPPAYAMLLAGWGAIAGLSAASLFVLNLLFDAMAAWLIARLGKRLGRPGAGRAAAWSYLIWPSTLLAAPFAQKEALCIILVLGLVHVWFSAATSRQTTWKAVAAIGILTGLLALTQPGWATLSLLIGLVLVPQAGLRKILRAGIPAAGVTMLVMLPWWVRNAIQLHAFVPLTSAGGVSLWVGNNPGATGDWLPTPIDKWHAHELGYAHDTARLASQWIAANPLEFMRLTATKFVRALGVEHAGVVRMAALSPAPSGSLLATLLPLAVLPYVALLGATSAALGVLRQRLPPILPLLLLAGIAQCALFGVWFEFGERHRLFLLPLMLLACACVLFPQREQGKTA</sequence>
<keyword evidence="6 8" id="KW-1133">Transmembrane helix</keyword>
<dbReference type="AlphaFoldDB" id="A0A840YYW4"/>
<dbReference type="EMBL" id="JACIJI010000002">
    <property type="protein sequence ID" value="MBB5718878.1"/>
    <property type="molecule type" value="Genomic_DNA"/>
</dbReference>
<keyword evidence="7 8" id="KW-0472">Membrane</keyword>
<feature type="transmembrane region" description="Helical" evidence="8">
    <location>
        <begin position="400"/>
        <end position="422"/>
    </location>
</feature>
<feature type="transmembrane region" description="Helical" evidence="8">
    <location>
        <begin position="53"/>
        <end position="72"/>
    </location>
</feature>
<keyword evidence="5 8" id="KW-0812">Transmembrane</keyword>
<keyword evidence="10" id="KW-1185">Reference proteome</keyword>
<dbReference type="GO" id="GO:0009103">
    <property type="term" value="P:lipopolysaccharide biosynthetic process"/>
    <property type="evidence" value="ECO:0007669"/>
    <property type="project" value="UniProtKB-ARBA"/>
</dbReference>
<keyword evidence="2" id="KW-1003">Cell membrane</keyword>
<proteinExistence type="predicted"/>
<feature type="transmembrane region" description="Helical" evidence="8">
    <location>
        <begin position="239"/>
        <end position="268"/>
    </location>
</feature>
<comment type="caution">
    <text evidence="9">The sequence shown here is derived from an EMBL/GenBank/DDBJ whole genome shotgun (WGS) entry which is preliminary data.</text>
</comment>
<feature type="transmembrane region" description="Helical" evidence="8">
    <location>
        <begin position="143"/>
        <end position="176"/>
    </location>
</feature>
<evidence type="ECO:0000256" key="3">
    <source>
        <dbReference type="ARBA" id="ARBA00022676"/>
    </source>
</evidence>
<evidence type="ECO:0000256" key="6">
    <source>
        <dbReference type="ARBA" id="ARBA00022989"/>
    </source>
</evidence>
<dbReference type="GO" id="GO:0005886">
    <property type="term" value="C:plasma membrane"/>
    <property type="evidence" value="ECO:0007669"/>
    <property type="project" value="UniProtKB-SubCell"/>
</dbReference>
<protein>
    <recommendedName>
        <fullName evidence="11">Dolichyl-phosphate-mannose-protein mannosyltransferase</fullName>
    </recommendedName>
</protein>
<organism evidence="9 10">
    <name type="scientific">Stakelama sediminis</name>
    <dbReference type="NCBI Taxonomy" id="463200"/>
    <lineage>
        <taxon>Bacteria</taxon>
        <taxon>Pseudomonadati</taxon>
        <taxon>Pseudomonadota</taxon>
        <taxon>Alphaproteobacteria</taxon>
        <taxon>Sphingomonadales</taxon>
        <taxon>Sphingomonadaceae</taxon>
        <taxon>Stakelama</taxon>
    </lineage>
</organism>
<gene>
    <name evidence="9" type="ORF">FHR23_001801</name>
</gene>
<evidence type="ECO:0000256" key="8">
    <source>
        <dbReference type="SAM" id="Phobius"/>
    </source>
</evidence>
<dbReference type="GO" id="GO:0016763">
    <property type="term" value="F:pentosyltransferase activity"/>
    <property type="evidence" value="ECO:0007669"/>
    <property type="project" value="TreeGrafter"/>
</dbReference>
<evidence type="ECO:0000313" key="9">
    <source>
        <dbReference type="EMBL" id="MBB5718878.1"/>
    </source>
</evidence>
<name>A0A840YYW4_9SPHN</name>
<evidence type="ECO:0000256" key="1">
    <source>
        <dbReference type="ARBA" id="ARBA00004651"/>
    </source>
</evidence>
<feature type="transmembrane region" description="Helical" evidence="8">
    <location>
        <begin position="197"/>
        <end position="227"/>
    </location>
</feature>
<keyword evidence="4" id="KW-0808">Transferase</keyword>
<feature type="transmembrane region" description="Helical" evidence="8">
    <location>
        <begin position="429"/>
        <end position="448"/>
    </location>
</feature>
<evidence type="ECO:0000256" key="7">
    <source>
        <dbReference type="ARBA" id="ARBA00023136"/>
    </source>
</evidence>
<dbReference type="Proteomes" id="UP000554342">
    <property type="component" value="Unassembled WGS sequence"/>
</dbReference>
<dbReference type="PANTHER" id="PTHR33908">
    <property type="entry name" value="MANNOSYLTRANSFERASE YKCB-RELATED"/>
    <property type="match status" value="1"/>
</dbReference>
<feature type="transmembrane region" description="Helical" evidence="8">
    <location>
        <begin position="21"/>
        <end position="41"/>
    </location>
</feature>
<feature type="transmembrane region" description="Helical" evidence="8">
    <location>
        <begin position="454"/>
        <end position="472"/>
    </location>
</feature>
<comment type="subcellular location">
    <subcellularLocation>
        <location evidence="1">Cell membrane</location>
        <topology evidence="1">Multi-pass membrane protein</topology>
    </subcellularLocation>
</comment>
<evidence type="ECO:0008006" key="11">
    <source>
        <dbReference type="Google" id="ProtNLM"/>
    </source>
</evidence>
<reference evidence="9 10" key="1">
    <citation type="submission" date="2020-08" db="EMBL/GenBank/DDBJ databases">
        <title>Genomic Encyclopedia of Type Strains, Phase IV (KMG-IV): sequencing the most valuable type-strain genomes for metagenomic binning, comparative biology and taxonomic classification.</title>
        <authorList>
            <person name="Goeker M."/>
        </authorList>
    </citation>
    <scope>NUCLEOTIDE SEQUENCE [LARGE SCALE GENOMIC DNA]</scope>
    <source>
        <strain evidence="9 10">DSM 27203</strain>
    </source>
</reference>
<evidence type="ECO:0000256" key="5">
    <source>
        <dbReference type="ARBA" id="ARBA00022692"/>
    </source>
</evidence>
<feature type="transmembrane region" description="Helical" evidence="8">
    <location>
        <begin position="280"/>
        <end position="297"/>
    </location>
</feature>